<comment type="caution">
    <text evidence="2">The sequence shown here is derived from an EMBL/GenBank/DDBJ whole genome shotgun (WGS) entry which is preliminary data.</text>
</comment>
<keyword evidence="1" id="KW-0732">Signal</keyword>
<dbReference type="EMBL" id="MFKF01000441">
    <property type="protein sequence ID" value="OGG43231.1"/>
    <property type="molecule type" value="Genomic_DNA"/>
</dbReference>
<accession>A0A1F6C241</accession>
<feature type="chain" id="PRO_5009523206" description="Outer membrane lipoprotein carrier protein LolA" evidence="1">
    <location>
        <begin position="21"/>
        <end position="217"/>
    </location>
</feature>
<proteinExistence type="predicted"/>
<sequence length="217" mass="24575">MRSAFCAFLVVLLAVSSATAQPTAEEILAGMQARFAALKDYRCLVEARADRPRPGQMLIRYTFSKPRRIRMEFQRPRRGAVAIYTGGDRVRVRRFRWLPITLTFAVTDARMKSPQGHQVDRTDFGAFLEDFARDAARGRLTYGGEEVVEGRRTHRLELVRAGPTTARDYRRMVVHVDAEAGLPVRIEALGWDGGHIETVVFRDLKVDSGVTDEAFEF</sequence>
<feature type="signal peptide" evidence="1">
    <location>
        <begin position="1"/>
        <end position="20"/>
    </location>
</feature>
<dbReference type="PANTHER" id="PTHR37507:SF2">
    <property type="entry name" value="SPORULATION PROTEIN YDCC"/>
    <property type="match status" value="1"/>
</dbReference>
<dbReference type="Proteomes" id="UP000178606">
    <property type="component" value="Unassembled WGS sequence"/>
</dbReference>
<evidence type="ECO:0000313" key="3">
    <source>
        <dbReference type="Proteomes" id="UP000178606"/>
    </source>
</evidence>
<dbReference type="AlphaFoldDB" id="A0A1F6C241"/>
<dbReference type="InterPro" id="IPR052944">
    <property type="entry name" value="Sporulation_related"/>
</dbReference>
<name>A0A1F6C241_HANXR</name>
<evidence type="ECO:0000256" key="1">
    <source>
        <dbReference type="SAM" id="SignalP"/>
    </source>
</evidence>
<dbReference type="InterPro" id="IPR011465">
    <property type="entry name" value="DUF1571"/>
</dbReference>
<dbReference type="Pfam" id="PF07608">
    <property type="entry name" value="DUF1571"/>
    <property type="match status" value="1"/>
</dbReference>
<reference evidence="2 3" key="1">
    <citation type="journal article" date="2016" name="Nat. Commun.">
        <title>Thousands of microbial genomes shed light on interconnected biogeochemical processes in an aquifer system.</title>
        <authorList>
            <person name="Anantharaman K."/>
            <person name="Brown C.T."/>
            <person name="Hug L.A."/>
            <person name="Sharon I."/>
            <person name="Castelle C.J."/>
            <person name="Probst A.J."/>
            <person name="Thomas B.C."/>
            <person name="Singh A."/>
            <person name="Wilkins M.J."/>
            <person name="Karaoz U."/>
            <person name="Brodie E.L."/>
            <person name="Williams K.H."/>
            <person name="Hubbard S.S."/>
            <person name="Banfield J.F."/>
        </authorList>
    </citation>
    <scope>NUCLEOTIDE SEQUENCE [LARGE SCALE GENOMIC DNA]</scope>
    <source>
        <strain evidence="3">RIFCSPLOWO2_12_FULL_64_10</strain>
    </source>
</reference>
<evidence type="ECO:0000313" key="2">
    <source>
        <dbReference type="EMBL" id="OGG43231.1"/>
    </source>
</evidence>
<gene>
    <name evidence="2" type="ORF">A3F84_21595</name>
</gene>
<evidence type="ECO:0008006" key="4">
    <source>
        <dbReference type="Google" id="ProtNLM"/>
    </source>
</evidence>
<dbReference type="Gene3D" id="2.50.20.10">
    <property type="entry name" value="Lipoprotein localisation LolA/LolB/LppX"/>
    <property type="match status" value="1"/>
</dbReference>
<dbReference type="PANTHER" id="PTHR37507">
    <property type="entry name" value="SPORULATION PROTEIN YDCC"/>
    <property type="match status" value="1"/>
</dbReference>
<protein>
    <recommendedName>
        <fullName evidence="4">Outer membrane lipoprotein carrier protein LolA</fullName>
    </recommendedName>
</protein>
<organism evidence="2 3">
    <name type="scientific">Handelsmanbacteria sp. (strain RIFCSPLOWO2_12_FULL_64_10)</name>
    <dbReference type="NCBI Taxonomy" id="1817868"/>
    <lineage>
        <taxon>Bacteria</taxon>
        <taxon>Candidatus Handelsmaniibacteriota</taxon>
    </lineage>
</organism>